<dbReference type="PROSITE" id="PS50048">
    <property type="entry name" value="ZN2_CY6_FUNGAL_2"/>
    <property type="match status" value="1"/>
</dbReference>
<dbReference type="GO" id="GO:0000981">
    <property type="term" value="F:DNA-binding transcription factor activity, RNA polymerase II-specific"/>
    <property type="evidence" value="ECO:0007669"/>
    <property type="project" value="InterPro"/>
</dbReference>
<comment type="caution">
    <text evidence="6">The sequence shown here is derived from an EMBL/GenBank/DDBJ whole genome shotgun (WGS) entry which is preliminary data.</text>
</comment>
<gene>
    <name evidence="6" type="ORF">N0V89_004976</name>
</gene>
<feature type="compositionally biased region" description="Basic and acidic residues" evidence="4">
    <location>
        <begin position="717"/>
        <end position="737"/>
    </location>
</feature>
<keyword evidence="2" id="KW-0479">Metal-binding</keyword>
<dbReference type="InterPro" id="IPR050613">
    <property type="entry name" value="Sec_Metabolite_Reg"/>
</dbReference>
<dbReference type="InterPro" id="IPR001138">
    <property type="entry name" value="Zn2Cys6_DnaBD"/>
</dbReference>
<dbReference type="Pfam" id="PF00172">
    <property type="entry name" value="Zn_clus"/>
    <property type="match status" value="1"/>
</dbReference>
<feature type="compositionally biased region" description="Low complexity" evidence="4">
    <location>
        <begin position="123"/>
        <end position="134"/>
    </location>
</feature>
<feature type="region of interest" description="Disordered" evidence="4">
    <location>
        <begin position="717"/>
        <end position="752"/>
    </location>
</feature>
<keyword evidence="7" id="KW-1185">Reference proteome</keyword>
<dbReference type="PROSITE" id="PS00463">
    <property type="entry name" value="ZN2_CY6_FUNGAL_1"/>
    <property type="match status" value="1"/>
</dbReference>
<dbReference type="InterPro" id="IPR036864">
    <property type="entry name" value="Zn2-C6_fun-type_DNA-bd_sf"/>
</dbReference>
<dbReference type="CDD" id="cd00067">
    <property type="entry name" value="GAL4"/>
    <property type="match status" value="1"/>
</dbReference>
<dbReference type="GeneID" id="80908506"/>
<evidence type="ECO:0000313" key="7">
    <source>
        <dbReference type="Proteomes" id="UP001140513"/>
    </source>
</evidence>
<proteinExistence type="predicted"/>
<dbReference type="OrthoDB" id="3515175at2759"/>
<dbReference type="RefSeq" id="XP_056071023.1">
    <property type="nucleotide sequence ID" value="XM_056213756.1"/>
</dbReference>
<feature type="compositionally biased region" description="Basic and acidic residues" evidence="4">
    <location>
        <begin position="242"/>
        <end position="253"/>
    </location>
</feature>
<dbReference type="SUPFAM" id="SSF57701">
    <property type="entry name" value="Zn2/Cys6 DNA-binding domain"/>
    <property type="match status" value="1"/>
</dbReference>
<comment type="subcellular location">
    <subcellularLocation>
        <location evidence="1">Nucleus</location>
    </subcellularLocation>
</comment>
<feature type="region of interest" description="Disordered" evidence="4">
    <location>
        <begin position="235"/>
        <end position="260"/>
    </location>
</feature>
<feature type="region of interest" description="Disordered" evidence="4">
    <location>
        <begin position="97"/>
        <end position="178"/>
    </location>
</feature>
<dbReference type="SMART" id="SM00066">
    <property type="entry name" value="GAL4"/>
    <property type="match status" value="1"/>
</dbReference>
<dbReference type="AlphaFoldDB" id="A0A9W8XKN8"/>
<evidence type="ECO:0000313" key="6">
    <source>
        <dbReference type="EMBL" id="KAJ4353249.1"/>
    </source>
</evidence>
<dbReference type="Gene3D" id="4.10.240.10">
    <property type="entry name" value="Zn(2)-C6 fungal-type DNA-binding domain"/>
    <property type="match status" value="1"/>
</dbReference>
<sequence>MANDGADSDPAARTVTPVPMRNTFSCVTCRRRKVKCNKHHPCNHCIKAGLTCAFPPPRRSWKLATQSHAALVAEVMRLEGVVNSLQSALENQDAGVAEHDNNHHDTNFTDRDAQPRDYQGNRASGSPGPNAGSSEDGEAASQSPPQVALPVPTSKLLPRPSTVTGSASPEYAIDSPSAASVASRKFETVIIDEGRNLYLRGSFWAALSSQTVELFGSDKRPLDSDNDYDDYGDIDDYENCEENGRSLRPEEKTASQGGDMPAHLYNSSIESFGSVASIFPVSFGDSMDSFLPIMRHPCVDTRQKLWKVFRESVDPLIKVLHLPTVEPLLIEWLQQDDTLLAPTVMSSLLISTNSLDHKVTATLARLLILEFKLALFTPVERHAGLSAAERDEFFADAVESLELSNKLLTDRRGVRWTWLFRSFTLWHPLAFAIAELPREPIRKEQSRAWAVVEQAMVSRWKSPHKVRSHQWRSMLSLMQAAKVARARERRRRRESVRTRTFNPSPTFQDPGYDVLWDSGKNRNIDPVDTDNELLMHASPMTSAPPIMNFEQPLQPSGPSGNDPPPMSNDTINSNETCPLSFDNISVVGEMETFPALNYFNPDNEFTNITPTYAPDSSAVLVLDNCQHIIRRHLASTTVKALTMPSGYICLYKESQRSFLFYVVANVGPGGSTRPLAVAYRQGNDVSPSPLTRVENVVNDILSVVKILSEPANRAPIEAERAQATDWYRQRQDADTEPRPAALPDSPQPPFKGWKEKWQPVVQPELPLNDNPAEFPSTSECLVSGLLRGSKSTRPGDVQLQPPSTPFHGDCLEYGMVVIDISNLEHIKYGIVAFPVRYMAQVDYHSAYGGWDPVEDPPPRTEPDVVLVDERPRVPLSILGYLRKYFPFMENDPKVLELEACPLIDDPSALDCEFSENFIHGLS</sequence>
<evidence type="ECO:0000256" key="2">
    <source>
        <dbReference type="ARBA" id="ARBA00022723"/>
    </source>
</evidence>
<reference evidence="6" key="1">
    <citation type="submission" date="2022-10" db="EMBL/GenBank/DDBJ databases">
        <title>Tapping the CABI collections for fungal endophytes: first genome assemblies for Collariella, Neodidymelliopsis, Ascochyta clinopodiicola, Didymella pomorum, Didymosphaeria variabile, Neocosmospora piperis and Neocucurbitaria cava.</title>
        <authorList>
            <person name="Hill R."/>
        </authorList>
    </citation>
    <scope>NUCLEOTIDE SEQUENCE</scope>
    <source>
        <strain evidence="6">IMI 356815</strain>
    </source>
</reference>
<feature type="region of interest" description="Disordered" evidence="4">
    <location>
        <begin position="546"/>
        <end position="574"/>
    </location>
</feature>
<name>A0A9W8XKN8_9PLEO</name>
<dbReference type="Proteomes" id="UP001140513">
    <property type="component" value="Unassembled WGS sequence"/>
</dbReference>
<protein>
    <recommendedName>
        <fullName evidence="5">Zn(2)-C6 fungal-type domain-containing protein</fullName>
    </recommendedName>
</protein>
<dbReference type="GO" id="GO:0008270">
    <property type="term" value="F:zinc ion binding"/>
    <property type="evidence" value="ECO:0007669"/>
    <property type="project" value="InterPro"/>
</dbReference>
<dbReference type="GO" id="GO:0005634">
    <property type="term" value="C:nucleus"/>
    <property type="evidence" value="ECO:0007669"/>
    <property type="project" value="UniProtKB-SubCell"/>
</dbReference>
<dbReference type="EMBL" id="JAPEUX010000004">
    <property type="protein sequence ID" value="KAJ4353249.1"/>
    <property type="molecule type" value="Genomic_DNA"/>
</dbReference>
<feature type="compositionally biased region" description="Basic and acidic residues" evidence="4">
    <location>
        <begin position="97"/>
        <end position="115"/>
    </location>
</feature>
<evidence type="ECO:0000256" key="3">
    <source>
        <dbReference type="ARBA" id="ARBA00023242"/>
    </source>
</evidence>
<keyword evidence="3" id="KW-0539">Nucleus</keyword>
<evidence type="ECO:0000256" key="1">
    <source>
        <dbReference type="ARBA" id="ARBA00004123"/>
    </source>
</evidence>
<dbReference type="PANTHER" id="PTHR31001">
    <property type="entry name" value="UNCHARACTERIZED TRANSCRIPTIONAL REGULATORY PROTEIN"/>
    <property type="match status" value="1"/>
</dbReference>
<evidence type="ECO:0000259" key="5">
    <source>
        <dbReference type="PROSITE" id="PS50048"/>
    </source>
</evidence>
<evidence type="ECO:0000256" key="4">
    <source>
        <dbReference type="SAM" id="MobiDB-lite"/>
    </source>
</evidence>
<accession>A0A9W8XKN8</accession>
<organism evidence="6 7">
    <name type="scientific">Didymosphaeria variabile</name>
    <dbReference type="NCBI Taxonomy" id="1932322"/>
    <lineage>
        <taxon>Eukaryota</taxon>
        <taxon>Fungi</taxon>
        <taxon>Dikarya</taxon>
        <taxon>Ascomycota</taxon>
        <taxon>Pezizomycotina</taxon>
        <taxon>Dothideomycetes</taxon>
        <taxon>Pleosporomycetidae</taxon>
        <taxon>Pleosporales</taxon>
        <taxon>Massarineae</taxon>
        <taxon>Didymosphaeriaceae</taxon>
        <taxon>Didymosphaeria</taxon>
    </lineage>
</organism>
<dbReference type="PANTHER" id="PTHR31001:SF50">
    <property type="entry name" value="ZN(II)2CYS6 TRANSCRIPTION FACTOR (EUROFUNG)"/>
    <property type="match status" value="1"/>
</dbReference>
<feature type="domain" description="Zn(2)-C6 fungal-type" evidence="5">
    <location>
        <begin position="25"/>
        <end position="54"/>
    </location>
</feature>